<evidence type="ECO:0000256" key="7">
    <source>
        <dbReference type="ARBA" id="ARBA00062794"/>
    </source>
</evidence>
<dbReference type="InterPro" id="IPR044798">
    <property type="entry name" value="EAF1A/B"/>
</dbReference>
<dbReference type="Pfam" id="PF13921">
    <property type="entry name" value="Myb_DNA-bind_6"/>
    <property type="match status" value="1"/>
</dbReference>
<feature type="compositionally biased region" description="Polar residues" evidence="8">
    <location>
        <begin position="230"/>
        <end position="252"/>
    </location>
</feature>
<evidence type="ECO:0000256" key="1">
    <source>
        <dbReference type="ARBA" id="ARBA00004123"/>
    </source>
</evidence>
<sequence>MHECGSGSPFIVNAEVDSMGGVVEGGVGIGIKTSPRNAAIEKAQAELRQEYDVREERRRELEFLEKGGNPLDFKFGNAAAVSVQSTSLNDHQAEHIVTSEAKGSFALTESPHGDSVESSGRPLVPTLCEPNSADNFNGDNSLLEHDRKSKHFNRRNSVAPSEQSSQMDGTSNVKESEDSAIVHSYIRRNRSRPSRDGTRLSSTDVVQSSGGHGLSLQVRAGSRESKGLKSETNNCKDQSISSASNLKTATSNGDVVPQVEILKTQSNKEVGGVKALEIKVESPKSSLPEGLDVAESNITRDKPYHQDSKVETRIDIACGENNFDGGKELVIAGVSGCPAVMGKNENETTSAHMNGLSDLKRDCNEGQNGIPIKGLDSESSCTQSSLGLDVNHDSDLLITGKNDGANGVTRQTSEFDGTQNLAVDKMGNEQNDAKAVEDDNAVNRNNIAVYENHSSNSSVVKIEEEMQITSDVKNDVNCPNNDEVEQKVYIISETDKEVGNELGDDSNPKGDCFGGIQCTLDCSKLHVLAPTQPVKSSSVPESLSCSGNELKLVDRACEDSILEEARIIEAKRQRIAELSIGTKPLEACRKSHWDFVLEEMAWLANDFAQERLWKTTAAAQICRRVAFTFQLRAQNQQLELKKVAYTLAKAVMQFWHSVELFTNSDNKGDVVKHWEHDSRRFDAKELSEDKIGGPHQEQCKQLTEMPTKNFAHAIREYAVRFLKCHSSPVPSVQAEAPATPDRVADLGIMEVSWDDQFTEESLFYAVPAGAMETYRASIESYLSHCKKTASSMQEEVDTSMCDGAADFGYHENAYDEEEGETSTYYLHGSFEGSKSTKHDQKKHKRLMKSYSSRSYDLGGELPYGHNSVGCQQNNLMGKRPSSTLHVGPVPPKRMRTASRQRFIIPFGAGTPGVGQTPAKTDASSGDTSSFQEDQSTLHCGSQILKSMEIESAGEFEKRIPHNCTEASTKPKKKKAKNLGSAYEQGRQLESIVHSEQRDNLKKRLDGHQFESDGTSGLHGQHAAKKPKVMKQSLENSFDNMAPITGSVPSPAASQMSNMSNHKFMKLIGGRGILSSVQISVAQPGSGSPWSLFEDQALVVLVHDMGPNWELVSDAINSTLQFKCIFRKPKECKDRHKILMDKGAGDGADSAEDSGSSQSYPSTLPGIPKGSARQLFQRLQGPMEEGTLKSHFEKIIMIGKKQHYRKSQNDGQDPKQLAAVHNSHAIALAQACPNDLSGVVLTPLDLSDANTSNPDSLSLGYQGSQVSGLAMPNQGSVSSMLPTSGANSLYKDPGIALGNSSPMQSGAVNTPGRDGRYNVGRHLSVDEQQRMPHYNQLLSNRNLQQSNMPVSGSLPGADRGVCVVPGGNGTGMMPGMNRSMPMSRPGFQVVHSSSLINSGSMLSSSMVGMSSPVNVHQSGQGNSLRPRETLHVTRVNDNARASNAGPTISLFANQMTPPVQTYPGHSQQQNQISSQQSNVLGNHLPHPQGPNHGTGSTQQAYAIHLSKERQMQQRLLQQQQFANSNALMSHAQPQSQPPISSSVQNSSHIQLPNLQQPVSLAPLTPSSPITQVSVQQQKHNLTHHGLSRNSQTGVGGLTNPSKQRQWQPQQQQQFHQLDRQHPHQRQHSQSPQQPKILKGRGNMMVHQNLSIDHSHSNGLSMPAGNQGAEKGEQMMHLMHGQGLYSGTNLGPIQPSKPLLPSQTSNNSQPQQKVFSGATPPPQPSKQLQQITSHSDGTQASVTAATNAANNQAVPTQLMASNHQHQQQQLPMQPHQKQINQAQSNVQRILQQNRQVNFDLPAKAQTDKVHMDQQSLQNSAQLPSRTSSLCNDSATTTPVSTAIPHWKSSEPLYDNGVSNPASQVGSIGSPSLPNSVGTEPVTRCLGQRQSLGSFGQHGHSAATLWPQQQQPSNHSTIPPQPSQHVFQPQEQQLPQESNHHHNCHYNSRPSSRNCTLNQHKEICM</sequence>
<proteinExistence type="inferred from homology"/>
<feature type="region of interest" description="Disordered" evidence="8">
    <location>
        <begin position="1526"/>
        <end position="1546"/>
    </location>
</feature>
<feature type="region of interest" description="Disordered" evidence="8">
    <location>
        <begin position="1904"/>
        <end position="1950"/>
    </location>
</feature>
<feature type="compositionally biased region" description="Low complexity" evidence="8">
    <location>
        <begin position="1602"/>
        <end position="1614"/>
    </location>
</feature>
<dbReference type="CDD" id="cd00167">
    <property type="entry name" value="SANT"/>
    <property type="match status" value="1"/>
</dbReference>
<feature type="region of interest" description="Disordered" evidence="8">
    <location>
        <begin position="1142"/>
        <end position="1166"/>
    </location>
</feature>
<evidence type="ECO:0000256" key="3">
    <source>
        <dbReference type="ARBA" id="ARBA00022853"/>
    </source>
</evidence>
<reference evidence="11 12" key="1">
    <citation type="submission" date="2021-09" db="EMBL/GenBank/DDBJ databases">
        <title>Genomic insights and catalytic innovation underlie evolution of tropane alkaloids biosynthesis.</title>
        <authorList>
            <person name="Wang Y.-J."/>
            <person name="Tian T."/>
            <person name="Huang J.-P."/>
            <person name="Huang S.-X."/>
        </authorList>
    </citation>
    <scope>NUCLEOTIDE SEQUENCE [LARGE SCALE GENOMIC DNA]</scope>
    <source>
        <strain evidence="11">KIB-2018</strain>
        <tissue evidence="11">Leaf</tissue>
    </source>
</reference>
<comment type="function">
    <text evidence="6">Component of the NuA4 histone acetyltransferase complex which is involved in transcriptional activation of selected genes principally by acetylation of nucleosomal histone H4 and H2A.</text>
</comment>
<dbReference type="SMART" id="SM00573">
    <property type="entry name" value="HSA"/>
    <property type="match status" value="1"/>
</dbReference>
<feature type="compositionally biased region" description="Low complexity" evidence="8">
    <location>
        <begin position="1699"/>
        <end position="1710"/>
    </location>
</feature>
<feature type="region of interest" description="Disordered" evidence="8">
    <location>
        <begin position="1454"/>
        <end position="1495"/>
    </location>
</feature>
<dbReference type="GO" id="GO:0009909">
    <property type="term" value="P:regulation of flower development"/>
    <property type="evidence" value="ECO:0007669"/>
    <property type="project" value="UniProtKB-ARBA"/>
</dbReference>
<name>A0AAV8S4Y4_9ROSI</name>
<evidence type="ECO:0000259" key="9">
    <source>
        <dbReference type="PROSITE" id="PS50090"/>
    </source>
</evidence>
<feature type="compositionally biased region" description="Polar residues" evidence="8">
    <location>
        <begin position="199"/>
        <end position="209"/>
    </location>
</feature>
<feature type="compositionally biased region" description="Polar residues" evidence="8">
    <location>
        <begin position="1723"/>
        <end position="1735"/>
    </location>
</feature>
<evidence type="ECO:0000256" key="5">
    <source>
        <dbReference type="ARBA" id="ARBA00023242"/>
    </source>
</evidence>
<feature type="compositionally biased region" description="Polar residues" evidence="8">
    <location>
        <begin position="1855"/>
        <end position="1875"/>
    </location>
</feature>
<dbReference type="GO" id="GO:0035267">
    <property type="term" value="C:NuA4 histone acetyltransferase complex"/>
    <property type="evidence" value="ECO:0007669"/>
    <property type="project" value="InterPro"/>
</dbReference>
<dbReference type="PROSITE" id="PS51204">
    <property type="entry name" value="HSA"/>
    <property type="match status" value="1"/>
</dbReference>
<feature type="compositionally biased region" description="Low complexity" evidence="8">
    <location>
        <begin position="1528"/>
        <end position="1546"/>
    </location>
</feature>
<dbReference type="Gene3D" id="1.10.10.60">
    <property type="entry name" value="Homeodomain-like"/>
    <property type="match status" value="1"/>
</dbReference>
<comment type="caution">
    <text evidence="11">The sequence shown here is derived from an EMBL/GenBank/DDBJ whole genome shotgun (WGS) entry which is preliminary data.</text>
</comment>
<keyword evidence="5" id="KW-0539">Nucleus</keyword>
<feature type="compositionally biased region" description="Polar residues" evidence="8">
    <location>
        <begin position="1454"/>
        <end position="1464"/>
    </location>
</feature>
<feature type="region of interest" description="Disordered" evidence="8">
    <location>
        <begin position="1680"/>
        <end position="1737"/>
    </location>
</feature>
<dbReference type="SMART" id="SM00717">
    <property type="entry name" value="SANT"/>
    <property type="match status" value="1"/>
</dbReference>
<evidence type="ECO:0000313" key="11">
    <source>
        <dbReference type="EMBL" id="KAJ8747246.1"/>
    </source>
</evidence>
<feature type="compositionally biased region" description="Polar residues" evidence="8">
    <location>
        <begin position="1810"/>
        <end position="1838"/>
    </location>
</feature>
<feature type="region of interest" description="Disordered" evidence="8">
    <location>
        <begin position="1571"/>
        <end position="1636"/>
    </location>
</feature>
<keyword evidence="3" id="KW-0156">Chromatin regulator</keyword>
<organism evidence="11 12">
    <name type="scientific">Erythroxylum novogranatense</name>
    <dbReference type="NCBI Taxonomy" id="1862640"/>
    <lineage>
        <taxon>Eukaryota</taxon>
        <taxon>Viridiplantae</taxon>
        <taxon>Streptophyta</taxon>
        <taxon>Embryophyta</taxon>
        <taxon>Tracheophyta</taxon>
        <taxon>Spermatophyta</taxon>
        <taxon>Magnoliopsida</taxon>
        <taxon>eudicotyledons</taxon>
        <taxon>Gunneridae</taxon>
        <taxon>Pentapetalae</taxon>
        <taxon>rosids</taxon>
        <taxon>fabids</taxon>
        <taxon>Malpighiales</taxon>
        <taxon>Erythroxylaceae</taxon>
        <taxon>Erythroxylum</taxon>
    </lineage>
</organism>
<evidence type="ECO:0000259" key="10">
    <source>
        <dbReference type="PROSITE" id="PS51204"/>
    </source>
</evidence>
<evidence type="ECO:0000256" key="2">
    <source>
        <dbReference type="ARBA" id="ARBA00008913"/>
    </source>
</evidence>
<feature type="region of interest" description="Disordered" evidence="8">
    <location>
        <begin position="906"/>
        <end position="934"/>
    </location>
</feature>
<dbReference type="InterPro" id="IPR001005">
    <property type="entry name" value="SANT/Myb"/>
</dbReference>
<evidence type="ECO:0000256" key="4">
    <source>
        <dbReference type="ARBA" id="ARBA00023125"/>
    </source>
</evidence>
<feature type="region of interest" description="Disordered" evidence="8">
    <location>
        <begin position="964"/>
        <end position="987"/>
    </location>
</feature>
<dbReference type="PROSITE" id="PS50090">
    <property type="entry name" value="MYB_LIKE"/>
    <property type="match status" value="1"/>
</dbReference>
<feature type="region of interest" description="Disordered" evidence="8">
    <location>
        <begin position="1855"/>
        <end position="1877"/>
    </location>
</feature>
<feature type="compositionally biased region" description="Polar residues" evidence="8">
    <location>
        <begin position="1904"/>
        <end position="1934"/>
    </location>
</feature>
<protein>
    <submittedName>
        <fullName evidence="11">Uncharacterized protein</fullName>
    </submittedName>
</protein>
<comment type="subunit">
    <text evidence="7">Component of the NuA4 histone acetyltransferase complex. Interacts with ARP4 and SWC4, and (via HSA domain) with TAF14 and TAF14B.</text>
</comment>
<evidence type="ECO:0000256" key="6">
    <source>
        <dbReference type="ARBA" id="ARBA00057743"/>
    </source>
</evidence>
<feature type="domain" description="Myb-like" evidence="9">
    <location>
        <begin position="1087"/>
        <end position="1139"/>
    </location>
</feature>
<feature type="compositionally biased region" description="Low complexity" evidence="8">
    <location>
        <begin position="1465"/>
        <end position="1477"/>
    </location>
</feature>
<dbReference type="Pfam" id="PF07529">
    <property type="entry name" value="HSA"/>
    <property type="match status" value="1"/>
</dbReference>
<accession>A0AAV8S4Y4</accession>
<feature type="domain" description="HSA" evidence="10">
    <location>
        <begin position="580"/>
        <end position="653"/>
    </location>
</feature>
<evidence type="ECO:0000256" key="8">
    <source>
        <dbReference type="SAM" id="MobiDB-lite"/>
    </source>
</evidence>
<dbReference type="GO" id="GO:0048510">
    <property type="term" value="P:regulation of timing of transition from vegetative to reproductive phase"/>
    <property type="evidence" value="ECO:0007669"/>
    <property type="project" value="UniProtKB-ARBA"/>
</dbReference>
<dbReference type="EMBL" id="JAIWQS010000210">
    <property type="protein sequence ID" value="KAJ8747246.1"/>
    <property type="molecule type" value="Genomic_DNA"/>
</dbReference>
<feature type="compositionally biased region" description="Polar residues" evidence="8">
    <location>
        <begin position="917"/>
        <end position="934"/>
    </location>
</feature>
<dbReference type="GO" id="GO:0003677">
    <property type="term" value="F:DNA binding"/>
    <property type="evidence" value="ECO:0007669"/>
    <property type="project" value="UniProtKB-KW"/>
</dbReference>
<dbReference type="GO" id="GO:0005634">
    <property type="term" value="C:nucleus"/>
    <property type="evidence" value="ECO:0007669"/>
    <property type="project" value="UniProtKB-SubCell"/>
</dbReference>
<dbReference type="PANTHER" id="PTHR46774:SF3">
    <property type="entry name" value="CHROMATIN MODIFICATION-RELATED PROTEIN EAF1 A-RELATED"/>
    <property type="match status" value="1"/>
</dbReference>
<dbReference type="FunFam" id="1.10.10.60:FF:000578">
    <property type="entry name" value="Helicase/SANT-associated, DNA binding protein"/>
    <property type="match status" value="1"/>
</dbReference>
<dbReference type="PANTHER" id="PTHR46774">
    <property type="entry name" value="CHROMATIN MODIFICATION-RELATED PROTEIN EAF1 A-RELATED"/>
    <property type="match status" value="1"/>
</dbReference>
<keyword evidence="4" id="KW-0238">DNA-binding</keyword>
<feature type="region of interest" description="Disordered" evidence="8">
    <location>
        <begin position="1804"/>
        <end position="1839"/>
    </location>
</feature>
<dbReference type="GO" id="GO:0006325">
    <property type="term" value="P:chromatin organization"/>
    <property type="evidence" value="ECO:0007669"/>
    <property type="project" value="UniProtKB-KW"/>
</dbReference>
<comment type="similarity">
    <text evidence="2">Belongs to the EAF1 family.</text>
</comment>
<feature type="compositionally biased region" description="Polar residues" evidence="8">
    <location>
        <begin position="155"/>
        <end position="173"/>
    </location>
</feature>
<feature type="region of interest" description="Disordered" evidence="8">
    <location>
        <begin position="100"/>
        <end position="252"/>
    </location>
</feature>
<dbReference type="Proteomes" id="UP001159364">
    <property type="component" value="Unassembled WGS sequence"/>
</dbReference>
<evidence type="ECO:0000313" key="12">
    <source>
        <dbReference type="Proteomes" id="UP001159364"/>
    </source>
</evidence>
<feature type="compositionally biased region" description="Polar residues" evidence="8">
    <location>
        <begin position="1586"/>
        <end position="1601"/>
    </location>
</feature>
<dbReference type="InterPro" id="IPR014012">
    <property type="entry name" value="HSA_dom"/>
</dbReference>
<keyword evidence="12" id="KW-1185">Reference proteome</keyword>
<comment type="subcellular location">
    <subcellularLocation>
        <location evidence="1">Nucleus</location>
    </subcellularLocation>
</comment>
<gene>
    <name evidence="11" type="ORF">K2173_010044</name>
</gene>